<feature type="compositionally biased region" description="Low complexity" evidence="1">
    <location>
        <begin position="76"/>
        <end position="95"/>
    </location>
</feature>
<comment type="caution">
    <text evidence="5">The sequence shown here is derived from an EMBL/GenBank/DDBJ whole genome shotgun (WGS) entry which is preliminary data.</text>
</comment>
<dbReference type="SUPFAM" id="SSF56601">
    <property type="entry name" value="beta-lactamase/transpeptidase-like"/>
    <property type="match status" value="1"/>
</dbReference>
<feature type="domain" description="Beta-lactamase class A catalytic" evidence="4">
    <location>
        <begin position="279"/>
        <end position="403"/>
    </location>
</feature>
<evidence type="ECO:0000256" key="1">
    <source>
        <dbReference type="SAM" id="MobiDB-lite"/>
    </source>
</evidence>
<feature type="region of interest" description="Disordered" evidence="1">
    <location>
        <begin position="68"/>
        <end position="107"/>
    </location>
</feature>
<keyword evidence="2" id="KW-0812">Transmembrane</keyword>
<name>A0A087BFM5_BIFLN</name>
<evidence type="ECO:0000313" key="6">
    <source>
        <dbReference type="Proteomes" id="UP000029024"/>
    </source>
</evidence>
<feature type="region of interest" description="Disordered" evidence="1">
    <location>
        <begin position="151"/>
        <end position="208"/>
    </location>
</feature>
<feature type="domain" description="Zinc-ribbon" evidence="3">
    <location>
        <begin position="18"/>
        <end position="40"/>
    </location>
</feature>
<dbReference type="Pfam" id="PF13240">
    <property type="entry name" value="Zn_Ribbon_1"/>
    <property type="match status" value="1"/>
</dbReference>
<dbReference type="GO" id="GO:0030655">
    <property type="term" value="P:beta-lactam antibiotic catabolic process"/>
    <property type="evidence" value="ECO:0007669"/>
    <property type="project" value="InterPro"/>
</dbReference>
<dbReference type="InterPro" id="IPR012338">
    <property type="entry name" value="Beta-lactam/transpept-like"/>
</dbReference>
<dbReference type="Pfam" id="PF13354">
    <property type="entry name" value="Beta-lactamase2"/>
    <property type="match status" value="1"/>
</dbReference>
<feature type="transmembrane region" description="Helical" evidence="2">
    <location>
        <begin position="113"/>
        <end position="133"/>
    </location>
</feature>
<dbReference type="GO" id="GO:0008800">
    <property type="term" value="F:beta-lactamase activity"/>
    <property type="evidence" value="ECO:0007669"/>
    <property type="project" value="InterPro"/>
</dbReference>
<sequence length="430" mass="43730">MESEDENVTAIRGSVMVYCTECGFANEQGNAFCSQCGSPLEQPEANPAAPAYDDNALTLVKQPAAPLPAVAPPTAPGSAVPGPMAPGPMTAGPAAPASPEPPAGRPGGDHTKAVVIVLIALICVVALVIGLFVTHSMGLWGAQPQAQTSVQSTVSDASDSADDGTTDSSGAKSKAKKNTSDSAKDKNSDDSSKKSSTEKSKPSTPVITSSQLSDIADSYSSSDVAVSAMVIDGTYADSSEDATIATTSQSGKQFVAAGLYLPVYLAAQDNGDDNAKAQANAMMGSMDNNAGNMAAAAVGGWSGVNSWASSHGYKGTSFNRDFGDVAASNAGYENYSSSRDAARMLAAVDAKGGASLMNVDIASEGVTIPSDMIVHAHRGQGIQDTWNYFAIVEANGHKAAVAVVTQYQGQSVAADLMSRVLASVDKTLGQ</sequence>
<keyword evidence="2" id="KW-0472">Membrane</keyword>
<dbReference type="InterPro" id="IPR026870">
    <property type="entry name" value="Zinc_ribbon_dom"/>
</dbReference>
<evidence type="ECO:0000256" key="2">
    <source>
        <dbReference type="SAM" id="Phobius"/>
    </source>
</evidence>
<proteinExistence type="predicted"/>
<dbReference type="InterPro" id="IPR045155">
    <property type="entry name" value="Beta-lactam_cat"/>
</dbReference>
<accession>A0A087BFM5</accession>
<dbReference type="AlphaFoldDB" id="A0A087BFM5"/>
<evidence type="ECO:0000313" key="5">
    <source>
        <dbReference type="EMBL" id="KFI69825.1"/>
    </source>
</evidence>
<evidence type="ECO:0000259" key="3">
    <source>
        <dbReference type="Pfam" id="PF13240"/>
    </source>
</evidence>
<protein>
    <submittedName>
        <fullName evidence="5">Uncharacterized protein</fullName>
    </submittedName>
</protein>
<feature type="compositionally biased region" description="Basic and acidic residues" evidence="1">
    <location>
        <begin position="178"/>
        <end position="201"/>
    </location>
</feature>
<organism evidence="5 6">
    <name type="scientific">Bifidobacterium longum subsp. suis</name>
    <dbReference type="NCBI Taxonomy" id="1695"/>
    <lineage>
        <taxon>Bacteria</taxon>
        <taxon>Bacillati</taxon>
        <taxon>Actinomycetota</taxon>
        <taxon>Actinomycetes</taxon>
        <taxon>Bifidobacteriales</taxon>
        <taxon>Bifidobacteriaceae</taxon>
        <taxon>Bifidobacterium</taxon>
    </lineage>
</organism>
<dbReference type="Proteomes" id="UP000029024">
    <property type="component" value="Unassembled WGS sequence"/>
</dbReference>
<reference evidence="5 6" key="1">
    <citation type="submission" date="2014-03" db="EMBL/GenBank/DDBJ databases">
        <title>Genomics of Bifidobacteria.</title>
        <authorList>
            <person name="Ventura M."/>
            <person name="Milani C."/>
            <person name="Lugli G.A."/>
        </authorList>
    </citation>
    <scope>NUCLEOTIDE SEQUENCE [LARGE SCALE GENOMIC DNA]</scope>
    <source>
        <strain evidence="5 6">LMG 21814</strain>
    </source>
</reference>
<dbReference type="Gene3D" id="3.40.710.10">
    <property type="entry name" value="DD-peptidase/beta-lactamase superfamily"/>
    <property type="match status" value="1"/>
</dbReference>
<dbReference type="EMBL" id="JGZA01000015">
    <property type="protein sequence ID" value="KFI69825.1"/>
    <property type="molecule type" value="Genomic_DNA"/>
</dbReference>
<evidence type="ECO:0000259" key="4">
    <source>
        <dbReference type="Pfam" id="PF13354"/>
    </source>
</evidence>
<gene>
    <name evidence="5" type="ORF">BLSS_0127</name>
</gene>
<keyword evidence="2" id="KW-1133">Transmembrane helix</keyword>